<sequence length="198" mass="21820">MTSWTISGMLARFRAAKISQLRETSGSRSDRSRHDPESVTDSPEAWRAIIAALRDDDVRAVLGETPSAPLTARRRARALQRLQALGVVSVDGDRIRFDAAPLTALLAAPPRPRGPERFLDSDGRIDRYPAQAADRLAVLRHVAGRAFSPDTVLSERDVNEQLEPDAPNGDVAVLRRYLVDHGLLRRTASGSEDVRTHE</sequence>
<comment type="caution">
    <text evidence="3">The sequence shown here is derived from an EMBL/GenBank/DDBJ whole genome shotgun (WGS) entry which is preliminary data.</text>
</comment>
<feature type="region of interest" description="Disordered" evidence="1">
    <location>
        <begin position="21"/>
        <end position="42"/>
    </location>
</feature>
<keyword evidence="4" id="KW-1185">Reference proteome</keyword>
<dbReference type="PATRIC" id="fig|36807.3.peg.2276"/>
<evidence type="ECO:0000256" key="1">
    <source>
        <dbReference type="SAM" id="MobiDB-lite"/>
    </source>
</evidence>
<dbReference type="Pfam" id="PF09860">
    <property type="entry name" value="DUF2087"/>
    <property type="match status" value="1"/>
</dbReference>
<gene>
    <name evidence="3" type="ORF">Mlaev_02240</name>
</gene>
<evidence type="ECO:0000259" key="2">
    <source>
        <dbReference type="Pfam" id="PF09860"/>
    </source>
</evidence>
<accession>A0A150HBL5</accession>
<protein>
    <recommendedName>
        <fullName evidence="2">DUF2087 domain-containing protein</fullName>
    </recommendedName>
</protein>
<proteinExistence type="predicted"/>
<reference evidence="3 4" key="1">
    <citation type="submission" date="2016-01" db="EMBL/GenBank/DDBJ databases">
        <title>Draft genome sequences of Microbacterium laevaniformans LCDC 91-0039 and the type strain of Microbacterium hominis LCDC 84-209.</title>
        <authorList>
            <person name="Bernier A.-M."/>
            <person name="Bernard K."/>
        </authorList>
    </citation>
    <scope>NUCLEOTIDE SEQUENCE [LARGE SCALE GENOMIC DNA]</scope>
    <source>
        <strain evidence="3 4">LCDC 91-0039</strain>
    </source>
</reference>
<dbReference type="InterPro" id="IPR018656">
    <property type="entry name" value="DUF2087"/>
</dbReference>
<evidence type="ECO:0000313" key="4">
    <source>
        <dbReference type="Proteomes" id="UP000075357"/>
    </source>
</evidence>
<name>A0A150HBL5_9MICO</name>
<feature type="compositionally biased region" description="Basic and acidic residues" evidence="1">
    <location>
        <begin position="28"/>
        <end position="37"/>
    </location>
</feature>
<organism evidence="3 4">
    <name type="scientific">Microbacterium laevaniformans</name>
    <dbReference type="NCBI Taxonomy" id="36807"/>
    <lineage>
        <taxon>Bacteria</taxon>
        <taxon>Bacillati</taxon>
        <taxon>Actinomycetota</taxon>
        <taxon>Actinomycetes</taxon>
        <taxon>Micrococcales</taxon>
        <taxon>Microbacteriaceae</taxon>
        <taxon>Microbacterium</taxon>
    </lineage>
</organism>
<dbReference type="AlphaFoldDB" id="A0A150HBL5"/>
<feature type="domain" description="DUF2087" evidence="2">
    <location>
        <begin position="124"/>
        <end position="191"/>
    </location>
</feature>
<evidence type="ECO:0000313" key="3">
    <source>
        <dbReference type="EMBL" id="KXZ59509.1"/>
    </source>
</evidence>
<dbReference type="Proteomes" id="UP000075357">
    <property type="component" value="Unassembled WGS sequence"/>
</dbReference>
<dbReference type="STRING" id="36807.Mlaev_02240"/>
<dbReference type="EMBL" id="LRAD01000045">
    <property type="protein sequence ID" value="KXZ59509.1"/>
    <property type="molecule type" value="Genomic_DNA"/>
</dbReference>